<evidence type="ECO:0000313" key="1">
    <source>
        <dbReference type="EMBL" id="GAA5172837.1"/>
    </source>
</evidence>
<accession>A0ABP9R8U9</accession>
<protein>
    <submittedName>
        <fullName evidence="1">Uncharacterized protein</fullName>
    </submittedName>
</protein>
<evidence type="ECO:0000313" key="2">
    <source>
        <dbReference type="Proteomes" id="UP001500192"/>
    </source>
</evidence>
<dbReference type="EMBL" id="BAABIB010000101">
    <property type="protein sequence ID" value="GAA5172837.1"/>
    <property type="molecule type" value="Genomic_DNA"/>
</dbReference>
<organism evidence="1 2">
    <name type="scientific">Amycolatopsis dongchuanensis</name>
    <dbReference type="NCBI Taxonomy" id="1070866"/>
    <lineage>
        <taxon>Bacteria</taxon>
        <taxon>Bacillati</taxon>
        <taxon>Actinomycetota</taxon>
        <taxon>Actinomycetes</taxon>
        <taxon>Pseudonocardiales</taxon>
        <taxon>Pseudonocardiaceae</taxon>
        <taxon>Amycolatopsis</taxon>
    </lineage>
</organism>
<name>A0ABP9R8U9_9PSEU</name>
<gene>
    <name evidence="1" type="ORF">GCM10023214_54810</name>
</gene>
<comment type="caution">
    <text evidence="1">The sequence shown here is derived from an EMBL/GenBank/DDBJ whole genome shotgun (WGS) entry which is preliminary data.</text>
</comment>
<dbReference type="Proteomes" id="UP001500192">
    <property type="component" value="Unassembled WGS sequence"/>
</dbReference>
<sequence>MPSEITIIVHGKAAVLGPAHGDFAALNELYGPPWWQDVLEDGGGVYLRVNADRMFVWAQDTAKW</sequence>
<proteinExistence type="predicted"/>
<dbReference type="RefSeq" id="WP_346055318.1">
    <property type="nucleotide sequence ID" value="NZ_BAABIB010000101.1"/>
</dbReference>
<reference evidence="2" key="1">
    <citation type="journal article" date="2019" name="Int. J. Syst. Evol. Microbiol.">
        <title>The Global Catalogue of Microorganisms (GCM) 10K type strain sequencing project: providing services to taxonomists for standard genome sequencing and annotation.</title>
        <authorList>
            <consortium name="The Broad Institute Genomics Platform"/>
            <consortium name="The Broad Institute Genome Sequencing Center for Infectious Disease"/>
            <person name="Wu L."/>
            <person name="Ma J."/>
        </authorList>
    </citation>
    <scope>NUCLEOTIDE SEQUENCE [LARGE SCALE GENOMIC DNA]</scope>
    <source>
        <strain evidence="2">JCM 18054</strain>
    </source>
</reference>
<keyword evidence="2" id="KW-1185">Reference proteome</keyword>